<dbReference type="Proteomes" id="UP000181686">
    <property type="component" value="Unassembled WGS sequence"/>
</dbReference>
<name>A0A1S2TRH6_9PSED</name>
<evidence type="ECO:0000313" key="2">
    <source>
        <dbReference type="EMBL" id="OIN12535.1"/>
    </source>
</evidence>
<evidence type="ECO:0000313" key="3">
    <source>
        <dbReference type="Proteomes" id="UP000181686"/>
    </source>
</evidence>
<evidence type="ECO:0000256" key="1">
    <source>
        <dbReference type="SAM" id="MobiDB-lite"/>
    </source>
</evidence>
<gene>
    <name evidence="2" type="ORF">BFN10_02315</name>
</gene>
<dbReference type="EMBL" id="MDGK01000011">
    <property type="protein sequence ID" value="OIN12535.1"/>
    <property type="molecule type" value="Genomic_DNA"/>
</dbReference>
<dbReference type="AlphaFoldDB" id="A0A1S2TRH6"/>
<reference evidence="2 3" key="1">
    <citation type="submission" date="2016-08" db="EMBL/GenBank/DDBJ databases">
        <title>Draft genome sequence of the type strain of Pseudomonas extremorientalis LMG 19695T isolated from drinking water reservoir.</title>
        <authorList>
            <person name="Tambong J.T."/>
        </authorList>
    </citation>
    <scope>NUCLEOTIDE SEQUENCE [LARGE SCALE GENOMIC DNA]</scope>
    <source>
        <strain evidence="2 3">LMG 19695</strain>
    </source>
</reference>
<proteinExistence type="predicted"/>
<sequence>MRAARAEQPFTFIFWREPMSTVNHPTPFLGANALIESIIGTIQGRQPTEQRPLTDDQKRVLEGKPVAPDSKITY</sequence>
<protein>
    <submittedName>
        <fullName evidence="2">Uncharacterized protein</fullName>
    </submittedName>
</protein>
<accession>A0A1S2TRH6</accession>
<feature type="compositionally biased region" description="Basic and acidic residues" evidence="1">
    <location>
        <begin position="52"/>
        <end position="62"/>
    </location>
</feature>
<organism evidence="2 3">
    <name type="scientific">Pseudomonas extremorientalis</name>
    <dbReference type="NCBI Taxonomy" id="169669"/>
    <lineage>
        <taxon>Bacteria</taxon>
        <taxon>Pseudomonadati</taxon>
        <taxon>Pseudomonadota</taxon>
        <taxon>Gammaproteobacteria</taxon>
        <taxon>Pseudomonadales</taxon>
        <taxon>Pseudomonadaceae</taxon>
        <taxon>Pseudomonas</taxon>
    </lineage>
</organism>
<feature type="region of interest" description="Disordered" evidence="1">
    <location>
        <begin position="43"/>
        <end position="74"/>
    </location>
</feature>
<comment type="caution">
    <text evidence="2">The sequence shown here is derived from an EMBL/GenBank/DDBJ whole genome shotgun (WGS) entry which is preliminary data.</text>
</comment>